<protein>
    <submittedName>
        <fullName evidence="1">Uncharacterized protein</fullName>
    </submittedName>
</protein>
<organism evidence="1 2">
    <name type="scientific">Vibrio cyclitrophicus</name>
    <dbReference type="NCBI Taxonomy" id="47951"/>
    <lineage>
        <taxon>Bacteria</taxon>
        <taxon>Pseudomonadati</taxon>
        <taxon>Pseudomonadota</taxon>
        <taxon>Gammaproteobacteria</taxon>
        <taxon>Vibrionales</taxon>
        <taxon>Vibrionaceae</taxon>
        <taxon>Vibrio</taxon>
    </lineage>
</organism>
<geneLocation type="plasmid" evidence="1 2">
    <name>unnamed4</name>
</geneLocation>
<dbReference type="Proteomes" id="UP000235310">
    <property type="component" value="Plasmid unnamed4"/>
</dbReference>
<proteinExistence type="predicted"/>
<accession>A0ACD5G6R0</accession>
<name>A0ACD5G6R0_9VIBR</name>
<keyword evidence="1" id="KW-0614">Plasmid</keyword>
<reference evidence="1 2" key="1">
    <citation type="journal article" date="2018" name="Nature">
        <title>A major lineage of non-tailed dsDNA viruses as unrecognized killers of marine bacteria.</title>
        <authorList>
            <person name="Kauffman K.M."/>
            <person name="Hussain F.A."/>
            <person name="Yang J."/>
            <person name="Arevalo P."/>
            <person name="Brown J.M."/>
            <person name="Chang W.K."/>
            <person name="VanInsberghe D."/>
            <person name="Elsherbini J."/>
            <person name="Sharma R.S."/>
            <person name="Cutler M.B."/>
            <person name="Kelly L."/>
            <person name="Polz M.F."/>
        </authorList>
    </citation>
    <scope>NUCLEOTIDE SEQUENCE [LARGE SCALE GENOMIC DNA]</scope>
    <source>
        <strain evidence="1 2">10N.222.46.E12</strain>
    </source>
</reference>
<sequence>MMDHLYSWEMMKTFKIDLPPGSAYEYLCWKEDLDTSRECFRDYTTVWVDIDKLVYYAESKSNIAMVSSVDAWSSDKRDHYIKGVNPHDDVGLLSTPRVFFHDYEEELVERRFFGFRQKIRIVKIQYAGFVNGRHRTRIAQYLGAKKIPVQTSKDNVEVLLKFCSPND</sequence>
<evidence type="ECO:0000313" key="1">
    <source>
        <dbReference type="EMBL" id="XNH97090.1"/>
    </source>
</evidence>
<evidence type="ECO:0000313" key="2">
    <source>
        <dbReference type="Proteomes" id="UP000235310"/>
    </source>
</evidence>
<gene>
    <name evidence="1" type="ORF">BCS90_26150</name>
</gene>
<dbReference type="EMBL" id="CP170594">
    <property type="protein sequence ID" value="XNH97090.1"/>
    <property type="molecule type" value="Genomic_DNA"/>
</dbReference>